<reference evidence="1 2" key="1">
    <citation type="submission" date="2019-03" db="EMBL/GenBank/DDBJ databases">
        <title>First draft genome of Liparis tanakae, snailfish: a comprehensive survey of snailfish specific genes.</title>
        <authorList>
            <person name="Kim W."/>
            <person name="Song I."/>
            <person name="Jeong J.-H."/>
            <person name="Kim D."/>
            <person name="Kim S."/>
            <person name="Ryu S."/>
            <person name="Song J.Y."/>
            <person name="Lee S.K."/>
        </authorList>
    </citation>
    <scope>NUCLEOTIDE SEQUENCE [LARGE SCALE GENOMIC DNA]</scope>
    <source>
        <tissue evidence="1">Muscle</tissue>
    </source>
</reference>
<proteinExistence type="predicted"/>
<dbReference type="Proteomes" id="UP000314294">
    <property type="component" value="Unassembled WGS sequence"/>
</dbReference>
<name>A0A4Z2GGT5_9TELE</name>
<dbReference type="AlphaFoldDB" id="A0A4Z2GGT5"/>
<keyword evidence="2" id="KW-1185">Reference proteome</keyword>
<accession>A0A4Z2GGT5</accession>
<dbReference type="EMBL" id="SRLO01000537">
    <property type="protein sequence ID" value="TNN52757.1"/>
    <property type="molecule type" value="Genomic_DNA"/>
</dbReference>
<evidence type="ECO:0000313" key="1">
    <source>
        <dbReference type="EMBL" id="TNN52757.1"/>
    </source>
</evidence>
<comment type="caution">
    <text evidence="1">The sequence shown here is derived from an EMBL/GenBank/DDBJ whole genome shotgun (WGS) entry which is preliminary data.</text>
</comment>
<sequence length="174" mass="19722">MEYDNAALFLMVVPDGPRLPARMRITEDDWASASSSRFLFHVHECWKIYFLVLPHSPGACFVFPNAPDSPRCIFTEYAECDGVTAHLFITSAPLHCYSNRQRFTFETTSVSSEGDEKARPSAGVLFLCVSRSKGEQKEQNKSQTLLPEPRLTGDYVTRSLTWSPSMTQVLTRYK</sequence>
<evidence type="ECO:0000313" key="2">
    <source>
        <dbReference type="Proteomes" id="UP000314294"/>
    </source>
</evidence>
<organism evidence="1 2">
    <name type="scientific">Liparis tanakae</name>
    <name type="common">Tanaka's snailfish</name>
    <dbReference type="NCBI Taxonomy" id="230148"/>
    <lineage>
        <taxon>Eukaryota</taxon>
        <taxon>Metazoa</taxon>
        <taxon>Chordata</taxon>
        <taxon>Craniata</taxon>
        <taxon>Vertebrata</taxon>
        <taxon>Euteleostomi</taxon>
        <taxon>Actinopterygii</taxon>
        <taxon>Neopterygii</taxon>
        <taxon>Teleostei</taxon>
        <taxon>Neoteleostei</taxon>
        <taxon>Acanthomorphata</taxon>
        <taxon>Eupercaria</taxon>
        <taxon>Perciformes</taxon>
        <taxon>Cottioidei</taxon>
        <taxon>Cottales</taxon>
        <taxon>Liparidae</taxon>
        <taxon>Liparis</taxon>
    </lineage>
</organism>
<gene>
    <name evidence="1" type="ORF">EYF80_037061</name>
</gene>
<protein>
    <submittedName>
        <fullName evidence="1">Uncharacterized protein</fullName>
    </submittedName>
</protein>